<dbReference type="EMBL" id="LAZR01018061">
    <property type="protein sequence ID" value="KKL97867.1"/>
    <property type="molecule type" value="Genomic_DNA"/>
</dbReference>
<gene>
    <name evidence="1" type="ORF">LCGC14_1830100</name>
</gene>
<dbReference type="AlphaFoldDB" id="A0A0F9JFY1"/>
<accession>A0A0F9JFY1</accession>
<organism evidence="1">
    <name type="scientific">marine sediment metagenome</name>
    <dbReference type="NCBI Taxonomy" id="412755"/>
    <lineage>
        <taxon>unclassified sequences</taxon>
        <taxon>metagenomes</taxon>
        <taxon>ecological metagenomes</taxon>
    </lineage>
</organism>
<name>A0A0F9JFY1_9ZZZZ</name>
<sequence>MLMIRIYNINLKVIFKIIKKNFIKNFYAIVINDWFLTNNEIIS</sequence>
<proteinExistence type="predicted"/>
<evidence type="ECO:0000313" key="1">
    <source>
        <dbReference type="EMBL" id="KKL97867.1"/>
    </source>
</evidence>
<reference evidence="1" key="1">
    <citation type="journal article" date="2015" name="Nature">
        <title>Complex archaea that bridge the gap between prokaryotes and eukaryotes.</title>
        <authorList>
            <person name="Spang A."/>
            <person name="Saw J.H."/>
            <person name="Jorgensen S.L."/>
            <person name="Zaremba-Niedzwiedzka K."/>
            <person name="Martijn J."/>
            <person name="Lind A.E."/>
            <person name="van Eijk R."/>
            <person name="Schleper C."/>
            <person name="Guy L."/>
            <person name="Ettema T.J."/>
        </authorList>
    </citation>
    <scope>NUCLEOTIDE SEQUENCE</scope>
</reference>
<protein>
    <submittedName>
        <fullName evidence="1">Uncharacterized protein</fullName>
    </submittedName>
</protein>
<comment type="caution">
    <text evidence="1">The sequence shown here is derived from an EMBL/GenBank/DDBJ whole genome shotgun (WGS) entry which is preliminary data.</text>
</comment>